<accession>A0A0B7N455</accession>
<keyword evidence="3" id="KW-1185">Reference proteome</keyword>
<reference evidence="2 3" key="1">
    <citation type="submission" date="2014-09" db="EMBL/GenBank/DDBJ databases">
        <authorList>
            <person name="Ellenberger Sabrina"/>
        </authorList>
    </citation>
    <scope>NUCLEOTIDE SEQUENCE [LARGE SCALE GENOMIC DNA]</scope>
    <source>
        <strain evidence="2 3">CBS 412.66</strain>
    </source>
</reference>
<dbReference type="Proteomes" id="UP000054107">
    <property type="component" value="Unassembled WGS sequence"/>
</dbReference>
<sequence length="285" mass="32908">MSVLGHSSSRNAEILSKLANVEKNVLEALEANNKSAKDKINIVSFDNSTHLALVELLKTQVEQHQQKMNEVDELRRENQTLQMQIITMENELGRIKQQENAAGIVNNNDQFLQNRIDILERYVKNDAQFEGRRAQEHQEVLILSNKIDDLNDRITIFEEQCLESIQDLQSRRTNELESFKKNINILKRYSDDLRCAHTDFKTITQSDIKEIKCELETVQKDIAFITKAAGISHAIAQDNQDIQDTQDILDTQDTQDIQDGQDDIDFRAENQNKFYVIIEEEETSS</sequence>
<feature type="coiled-coil region" evidence="1">
    <location>
        <begin position="19"/>
        <end position="98"/>
    </location>
</feature>
<dbReference type="OrthoDB" id="10314727at2759"/>
<dbReference type="EMBL" id="LN728934">
    <property type="protein sequence ID" value="CEP13061.1"/>
    <property type="molecule type" value="Genomic_DNA"/>
</dbReference>
<proteinExistence type="predicted"/>
<dbReference type="STRING" id="35722.A0A0B7N455"/>
<evidence type="ECO:0000313" key="2">
    <source>
        <dbReference type="EMBL" id="CEP13061.1"/>
    </source>
</evidence>
<dbReference type="AlphaFoldDB" id="A0A0B7N455"/>
<protein>
    <submittedName>
        <fullName evidence="2">Uncharacterized protein</fullName>
    </submittedName>
</protein>
<evidence type="ECO:0000313" key="3">
    <source>
        <dbReference type="Proteomes" id="UP000054107"/>
    </source>
</evidence>
<organism evidence="2 3">
    <name type="scientific">Parasitella parasitica</name>
    <dbReference type="NCBI Taxonomy" id="35722"/>
    <lineage>
        <taxon>Eukaryota</taxon>
        <taxon>Fungi</taxon>
        <taxon>Fungi incertae sedis</taxon>
        <taxon>Mucoromycota</taxon>
        <taxon>Mucoromycotina</taxon>
        <taxon>Mucoromycetes</taxon>
        <taxon>Mucorales</taxon>
        <taxon>Mucorineae</taxon>
        <taxon>Mucoraceae</taxon>
        <taxon>Parasitella</taxon>
    </lineage>
</organism>
<evidence type="ECO:0000256" key="1">
    <source>
        <dbReference type="SAM" id="Coils"/>
    </source>
</evidence>
<gene>
    <name evidence="2" type="primary">PARPA_07086.1 scaffold 25415</name>
</gene>
<keyword evidence="1" id="KW-0175">Coiled coil</keyword>
<name>A0A0B7N455_9FUNG</name>